<dbReference type="PANTHER" id="PTHR46706">
    <property type="entry name" value="PROTEIN QUA-1-RELATED"/>
    <property type="match status" value="1"/>
</dbReference>
<feature type="compositionally biased region" description="Polar residues" evidence="2">
    <location>
        <begin position="385"/>
        <end position="411"/>
    </location>
</feature>
<reference evidence="4 5" key="1">
    <citation type="submission" date="2023-08" db="EMBL/GenBank/DDBJ databases">
        <title>A Necator americanus chromosomal reference genome.</title>
        <authorList>
            <person name="Ilik V."/>
            <person name="Petrzelkova K.J."/>
            <person name="Pardy F."/>
            <person name="Fuh T."/>
            <person name="Niatou-Singa F.S."/>
            <person name="Gouil Q."/>
            <person name="Baker L."/>
            <person name="Ritchie M.E."/>
            <person name="Jex A.R."/>
            <person name="Gazzola D."/>
            <person name="Li H."/>
            <person name="Toshio Fujiwara R."/>
            <person name="Zhan B."/>
            <person name="Aroian R.V."/>
            <person name="Pafco B."/>
            <person name="Schwarz E.M."/>
        </authorList>
    </citation>
    <scope>NUCLEOTIDE SEQUENCE [LARGE SCALE GENOMIC DNA]</scope>
    <source>
        <strain evidence="4 5">Aroian</strain>
        <tissue evidence="4">Whole animal</tissue>
    </source>
</reference>
<keyword evidence="5" id="KW-1185">Reference proteome</keyword>
<evidence type="ECO:0000256" key="3">
    <source>
        <dbReference type="SAM" id="SignalP"/>
    </source>
</evidence>
<evidence type="ECO:0008006" key="6">
    <source>
        <dbReference type="Google" id="ProtNLM"/>
    </source>
</evidence>
<gene>
    <name evidence="4" type="primary">Necator_chrX.g23082</name>
    <name evidence="4" type="ORF">RB195_022919</name>
</gene>
<dbReference type="PANTHER" id="PTHR46706:SF12">
    <property type="entry name" value="PROTEIN QUA-1-RELATED"/>
    <property type="match status" value="1"/>
</dbReference>
<feature type="signal peptide" evidence="3">
    <location>
        <begin position="1"/>
        <end position="16"/>
    </location>
</feature>
<proteinExistence type="predicted"/>
<dbReference type="Proteomes" id="UP001303046">
    <property type="component" value="Unassembled WGS sequence"/>
</dbReference>
<protein>
    <recommendedName>
        <fullName evidence="6">Warthog protein</fullName>
    </recommendedName>
</protein>
<evidence type="ECO:0000313" key="4">
    <source>
        <dbReference type="EMBL" id="KAK6762003.1"/>
    </source>
</evidence>
<evidence type="ECO:0000256" key="2">
    <source>
        <dbReference type="SAM" id="MobiDB-lite"/>
    </source>
</evidence>
<name>A0ABR1EHP4_NECAM</name>
<accession>A0ABR1EHP4</accession>
<evidence type="ECO:0000256" key="1">
    <source>
        <dbReference type="ARBA" id="ARBA00022473"/>
    </source>
</evidence>
<keyword evidence="3" id="KW-0732">Signal</keyword>
<organism evidence="4 5">
    <name type="scientific">Necator americanus</name>
    <name type="common">Human hookworm</name>
    <dbReference type="NCBI Taxonomy" id="51031"/>
    <lineage>
        <taxon>Eukaryota</taxon>
        <taxon>Metazoa</taxon>
        <taxon>Ecdysozoa</taxon>
        <taxon>Nematoda</taxon>
        <taxon>Chromadorea</taxon>
        <taxon>Rhabditida</taxon>
        <taxon>Rhabditina</taxon>
        <taxon>Rhabditomorpha</taxon>
        <taxon>Strongyloidea</taxon>
        <taxon>Ancylostomatidae</taxon>
        <taxon>Bunostominae</taxon>
        <taxon>Necator</taxon>
    </lineage>
</organism>
<dbReference type="EMBL" id="JAVFWL010000006">
    <property type="protein sequence ID" value="KAK6762003.1"/>
    <property type="molecule type" value="Genomic_DNA"/>
</dbReference>
<evidence type="ECO:0000313" key="5">
    <source>
        <dbReference type="Proteomes" id="UP001303046"/>
    </source>
</evidence>
<keyword evidence="1" id="KW-0217">Developmental protein</keyword>
<dbReference type="InterPro" id="IPR052140">
    <property type="entry name" value="Dev_Signal_Hedgehog-like"/>
</dbReference>
<sequence length="534" mass="59374">MTASWIFFVVITTANSSFCGKSGVPFSVEVLPSGAPVLGCAQPSCVAQPADDTDDSIFNADSSGQIDGFFREGDSSHQGYLQTNKLRANCSEEFDQLACSRKNQWVGGIEYIDHPRQPLLLQCCTFEGLRFSQVVGVTPIGPGEAVTGGEVVRDGRQISFDVIANIRKVVSSEEPKIISYEVAVRRMNCLPDPPEIEIAVDNGAEMELLQILENANNGSVVLGHMGHAHMDKEKITQLEVNDKGKTRKYERTTRQDLRKNGKIQQLSDPPGSFGAPIFYPTMVNNRRQRYPKRIIANGKSKSAVIQKEATTTPKTTVSFFTIPASLTYTFPTIPPPPQLFLFEDLNSVPYSKMAESMSHQSNPTPVGPASYYQQLQRFRGPQFSPVQALQSPKPHSQSPLESLHDISSNGAEGSDKTTRRIPHLFSSLRSPFATDTREKTRQPTFLPLYYPFGLVQQREKQTGPTSLLGRQFFGPIANTFGVQVEEKVLSISFKVKYAQRNKNMLEMLFIIRQMISHSTRCSVQIELELNVVEI</sequence>
<feature type="chain" id="PRO_5047324632" description="Warthog protein" evidence="3">
    <location>
        <begin position="17"/>
        <end position="534"/>
    </location>
</feature>
<comment type="caution">
    <text evidence="4">The sequence shown here is derived from an EMBL/GenBank/DDBJ whole genome shotgun (WGS) entry which is preliminary data.</text>
</comment>
<feature type="region of interest" description="Disordered" evidence="2">
    <location>
        <begin position="385"/>
        <end position="420"/>
    </location>
</feature>